<evidence type="ECO:0008006" key="2">
    <source>
        <dbReference type="Google" id="ProtNLM"/>
    </source>
</evidence>
<name>X0Z1U0_9ZZZZ</name>
<dbReference type="AlphaFoldDB" id="X0Z1U0"/>
<evidence type="ECO:0000313" key="1">
    <source>
        <dbReference type="EMBL" id="GAG62934.1"/>
    </source>
</evidence>
<sequence length="262" mass="29307">KEIEIENEILAMLSGKPALAASLVFNDREAQALQNYANVVSIKRLGYNDHGPVHMLKTAQNALIMFDILSKAGIKFNLEEEKIGTEEESKVAVLISSLLHDIGMSIGRDNHEFLGVVLAMPIIEKTLTKIYDKDIEKKTIIRSLIIECISGHMATQTIYSLEAGLVSIGDGCDMEKGRARIIFLLSRTPQVGDIHKYSANSIQNVEILEGEEKPIRIIVEMTESVGFFQIEEVLFPKMLSNPAKPYIELYGRVTGEDLRRYL</sequence>
<dbReference type="Gene3D" id="1.10.3210.10">
    <property type="entry name" value="Hypothetical protein af1432"/>
    <property type="match status" value="1"/>
</dbReference>
<dbReference type="InterPro" id="IPR039967">
    <property type="entry name" value="MJ1020-like"/>
</dbReference>
<dbReference type="PANTHER" id="PTHR40517:SF1">
    <property type="entry name" value="METAL-DEPENDENT PHOSPHOHYDROLASE, HD SUPERFAMILY-RELATED"/>
    <property type="match status" value="1"/>
</dbReference>
<dbReference type="SUPFAM" id="SSF109604">
    <property type="entry name" value="HD-domain/PDEase-like"/>
    <property type="match status" value="1"/>
</dbReference>
<reference evidence="1" key="1">
    <citation type="journal article" date="2014" name="Front. Microbiol.">
        <title>High frequency of phylogenetically diverse reductive dehalogenase-homologous genes in deep subseafloor sedimentary metagenomes.</title>
        <authorList>
            <person name="Kawai M."/>
            <person name="Futagami T."/>
            <person name="Toyoda A."/>
            <person name="Takaki Y."/>
            <person name="Nishi S."/>
            <person name="Hori S."/>
            <person name="Arai W."/>
            <person name="Tsubouchi T."/>
            <person name="Morono Y."/>
            <person name="Uchiyama I."/>
            <person name="Ito T."/>
            <person name="Fujiyama A."/>
            <person name="Inagaki F."/>
            <person name="Takami H."/>
        </authorList>
    </citation>
    <scope>NUCLEOTIDE SEQUENCE</scope>
    <source>
        <strain evidence="1">Expedition CK06-06</strain>
    </source>
</reference>
<comment type="caution">
    <text evidence="1">The sequence shown here is derived from an EMBL/GenBank/DDBJ whole genome shotgun (WGS) entry which is preliminary data.</text>
</comment>
<dbReference type="EMBL" id="BART01002501">
    <property type="protein sequence ID" value="GAG62934.1"/>
    <property type="molecule type" value="Genomic_DNA"/>
</dbReference>
<accession>X0Z1U0</accession>
<feature type="non-terminal residue" evidence="1">
    <location>
        <position position="1"/>
    </location>
</feature>
<dbReference type="PANTHER" id="PTHR40517">
    <property type="entry name" value="METAL-DEPENDENT PHOSPHOHYDROLASE, HD SUPERFAMILY-RELATED"/>
    <property type="match status" value="1"/>
</dbReference>
<proteinExistence type="predicted"/>
<organism evidence="1">
    <name type="scientific">marine sediment metagenome</name>
    <dbReference type="NCBI Taxonomy" id="412755"/>
    <lineage>
        <taxon>unclassified sequences</taxon>
        <taxon>metagenomes</taxon>
        <taxon>ecological metagenomes</taxon>
    </lineage>
</organism>
<gene>
    <name evidence="1" type="ORF">S01H4_07591</name>
</gene>
<protein>
    <recommendedName>
        <fullName evidence="2">HD/PDEase domain-containing protein</fullName>
    </recommendedName>
</protein>